<dbReference type="AlphaFoldDB" id="A0ABC9Z308"/>
<dbReference type="EMBL" id="BBYQ01000116">
    <property type="protein sequence ID" value="GAP31493.1"/>
    <property type="molecule type" value="Genomic_DNA"/>
</dbReference>
<protein>
    <submittedName>
        <fullName evidence="1">Uncharacterized protein</fullName>
    </submittedName>
</protein>
<reference evidence="2" key="1">
    <citation type="submission" date="2015-07" db="EMBL/GenBank/DDBJ databases">
        <title>Nocardia seriolae U-1 whole genome shotgun sequence.</title>
        <authorList>
            <person name="Imajoh M."/>
            <person name="Fukumoto Y."/>
            <person name="Sukeda M."/>
            <person name="Yamane J."/>
            <person name="Yamasaki K."/>
            <person name="Shimizu M."/>
            <person name="Ohnishi K."/>
            <person name="Oshima S."/>
        </authorList>
    </citation>
    <scope>NUCLEOTIDE SEQUENCE [LARGE SCALE GENOMIC DNA]</scope>
    <source>
        <strain evidence="2">U-1</strain>
    </source>
</reference>
<keyword evidence="2" id="KW-1185">Reference proteome</keyword>
<reference evidence="1 2" key="2">
    <citation type="journal article" date="2016" name="Genome Announc.">
        <title>Draft Genome Sequence of Erythromycin- and Oxytetracycline-Sensitive Nocardia seriolae Strain U-1 (NBRC 110359).</title>
        <authorList>
            <person name="Imajoh M."/>
            <person name="Sukeda M."/>
            <person name="Shimizu M."/>
            <person name="Yamane J."/>
            <person name="Ohnishi K."/>
            <person name="Oshima S."/>
        </authorList>
    </citation>
    <scope>NUCLEOTIDE SEQUENCE [LARGE SCALE GENOMIC DNA]</scope>
    <source>
        <strain evidence="1 2">U-1</strain>
    </source>
</reference>
<evidence type="ECO:0000313" key="1">
    <source>
        <dbReference type="EMBL" id="GAP31493.1"/>
    </source>
</evidence>
<comment type="caution">
    <text evidence="1">The sequence shown here is derived from an EMBL/GenBank/DDBJ whole genome shotgun (WGS) entry which is preliminary data.</text>
</comment>
<dbReference type="Proteomes" id="UP000037179">
    <property type="component" value="Unassembled WGS sequence"/>
</dbReference>
<sequence length="78" mass="8558">MLFNEEEAATGIEPVCTALQAVASPLGHTAKQAVLASRADDGIRTRDPHLGKVMRYQLRYIRISSRAPLGCPADEREH</sequence>
<accession>A0ABC9Z308</accession>
<gene>
    <name evidence="1" type="ORF">NSK11_contig00116-0017</name>
</gene>
<organism evidence="1 2">
    <name type="scientific">Nocardia seriolae</name>
    <dbReference type="NCBI Taxonomy" id="37332"/>
    <lineage>
        <taxon>Bacteria</taxon>
        <taxon>Bacillati</taxon>
        <taxon>Actinomycetota</taxon>
        <taxon>Actinomycetes</taxon>
        <taxon>Mycobacteriales</taxon>
        <taxon>Nocardiaceae</taxon>
        <taxon>Nocardia</taxon>
    </lineage>
</organism>
<evidence type="ECO:0000313" key="2">
    <source>
        <dbReference type="Proteomes" id="UP000037179"/>
    </source>
</evidence>
<name>A0ABC9Z308_9NOCA</name>
<dbReference type="AntiFam" id="ANF00012">
    <property type="entry name" value="tRNA translation"/>
</dbReference>
<proteinExistence type="predicted"/>